<comment type="subcellular location">
    <subcellularLocation>
        <location evidence="1 8">Cell outer membrane</location>
        <topology evidence="1 8">Multi-pass membrane protein</topology>
    </subcellularLocation>
</comment>
<evidence type="ECO:0000313" key="13">
    <source>
        <dbReference type="EMBL" id="OXA80390.1"/>
    </source>
</evidence>
<evidence type="ECO:0000256" key="3">
    <source>
        <dbReference type="ARBA" id="ARBA00022452"/>
    </source>
</evidence>
<keyword evidence="3 8" id="KW-1134">Transmembrane beta strand</keyword>
<dbReference type="InterPro" id="IPR023997">
    <property type="entry name" value="TonB-dep_OMP_SusC/RagA_CS"/>
</dbReference>
<keyword evidence="2 8" id="KW-0813">Transport</keyword>
<feature type="chain" id="PRO_5046915873" evidence="10">
    <location>
        <begin position="23"/>
        <end position="999"/>
    </location>
</feature>
<feature type="signal peptide" evidence="10">
    <location>
        <begin position="1"/>
        <end position="22"/>
    </location>
</feature>
<name>A0ABX4BSM9_FLAFR</name>
<keyword evidence="7 8" id="KW-0998">Cell outer membrane</keyword>
<dbReference type="Pfam" id="PF00593">
    <property type="entry name" value="TonB_dep_Rec_b-barrel"/>
    <property type="match status" value="1"/>
</dbReference>
<dbReference type="Gene3D" id="2.40.170.20">
    <property type="entry name" value="TonB-dependent receptor, beta-barrel domain"/>
    <property type="match status" value="1"/>
</dbReference>
<dbReference type="InterPro" id="IPR037066">
    <property type="entry name" value="Plug_dom_sf"/>
</dbReference>
<dbReference type="InterPro" id="IPR008969">
    <property type="entry name" value="CarboxyPept-like_regulatory"/>
</dbReference>
<keyword evidence="5 9" id="KW-0798">TonB box</keyword>
<evidence type="ECO:0000256" key="1">
    <source>
        <dbReference type="ARBA" id="ARBA00004571"/>
    </source>
</evidence>
<dbReference type="Gene3D" id="2.60.40.1120">
    <property type="entry name" value="Carboxypeptidase-like, regulatory domain"/>
    <property type="match status" value="1"/>
</dbReference>
<gene>
    <name evidence="13" type="ORF">B0A65_07105</name>
</gene>
<protein>
    <submittedName>
        <fullName evidence="13">SusC/RagA family TonB-linked outer membrane protein</fullName>
    </submittedName>
</protein>
<comment type="similarity">
    <text evidence="8 9">Belongs to the TonB-dependent receptor family.</text>
</comment>
<proteinExistence type="inferred from homology"/>
<dbReference type="InterPro" id="IPR036942">
    <property type="entry name" value="Beta-barrel_TonB_sf"/>
</dbReference>
<feature type="domain" description="TonB-dependent receptor plug" evidence="12">
    <location>
        <begin position="113"/>
        <end position="231"/>
    </location>
</feature>
<dbReference type="Pfam" id="PF07715">
    <property type="entry name" value="Plug"/>
    <property type="match status" value="1"/>
</dbReference>
<keyword evidence="4 8" id="KW-0812">Transmembrane</keyword>
<comment type="caution">
    <text evidence="13">The sequence shown here is derived from an EMBL/GenBank/DDBJ whole genome shotgun (WGS) entry which is preliminary data.</text>
</comment>
<dbReference type="InterPro" id="IPR000531">
    <property type="entry name" value="Beta-barrel_TonB"/>
</dbReference>
<dbReference type="Pfam" id="PF13715">
    <property type="entry name" value="CarbopepD_reg_2"/>
    <property type="match status" value="1"/>
</dbReference>
<evidence type="ECO:0000256" key="9">
    <source>
        <dbReference type="RuleBase" id="RU003357"/>
    </source>
</evidence>
<evidence type="ECO:0000256" key="5">
    <source>
        <dbReference type="ARBA" id="ARBA00023077"/>
    </source>
</evidence>
<evidence type="ECO:0000256" key="8">
    <source>
        <dbReference type="PROSITE-ProRule" id="PRU01360"/>
    </source>
</evidence>
<organism evidence="13 14">
    <name type="scientific">Flavobacterium frigidimaris</name>
    <dbReference type="NCBI Taxonomy" id="262320"/>
    <lineage>
        <taxon>Bacteria</taxon>
        <taxon>Pseudomonadati</taxon>
        <taxon>Bacteroidota</taxon>
        <taxon>Flavobacteriia</taxon>
        <taxon>Flavobacteriales</taxon>
        <taxon>Flavobacteriaceae</taxon>
        <taxon>Flavobacterium</taxon>
    </lineage>
</organism>
<evidence type="ECO:0000259" key="11">
    <source>
        <dbReference type="Pfam" id="PF00593"/>
    </source>
</evidence>
<evidence type="ECO:0000256" key="10">
    <source>
        <dbReference type="SAM" id="SignalP"/>
    </source>
</evidence>
<dbReference type="NCBIfam" id="TIGR04056">
    <property type="entry name" value="OMP_RagA_SusC"/>
    <property type="match status" value="1"/>
</dbReference>
<dbReference type="PROSITE" id="PS52016">
    <property type="entry name" value="TONB_DEPENDENT_REC_3"/>
    <property type="match status" value="1"/>
</dbReference>
<dbReference type="RefSeq" id="WP_074658601.1">
    <property type="nucleotide sequence ID" value="NZ_MUGV01000013.1"/>
</dbReference>
<feature type="domain" description="TonB-dependent receptor-like beta-barrel" evidence="11">
    <location>
        <begin position="415"/>
        <end position="774"/>
    </location>
</feature>
<dbReference type="InterPro" id="IPR039426">
    <property type="entry name" value="TonB-dep_rcpt-like"/>
</dbReference>
<reference evidence="13 14" key="1">
    <citation type="submission" date="2016-11" db="EMBL/GenBank/DDBJ databases">
        <title>Whole genomes of Flavobacteriaceae.</title>
        <authorList>
            <person name="Stine C."/>
            <person name="Li C."/>
            <person name="Tadesse D."/>
        </authorList>
    </citation>
    <scope>NUCLEOTIDE SEQUENCE [LARGE SCALE GENOMIC DNA]</scope>
    <source>
        <strain evidence="13 14">DSM 15937</strain>
    </source>
</reference>
<dbReference type="InterPro" id="IPR012910">
    <property type="entry name" value="Plug_dom"/>
</dbReference>
<dbReference type="Gene3D" id="2.170.130.10">
    <property type="entry name" value="TonB-dependent receptor, plug domain"/>
    <property type="match status" value="1"/>
</dbReference>
<keyword evidence="6 8" id="KW-0472">Membrane</keyword>
<keyword evidence="10" id="KW-0732">Signal</keyword>
<dbReference type="NCBIfam" id="TIGR04057">
    <property type="entry name" value="SusC_RagA_signa"/>
    <property type="match status" value="1"/>
</dbReference>
<sequence>MKIKLKHFLWFVLILFAQIAAAQEGYITGKVIDKKGVPIPGVNIILKGTSASTQTDFDGNFKIAAKKGDILTVSYVSFATINVQASNNMTIELVETQNELEAVLVVGYGTQSKKNLTDNIARVTAKDIQQIPVSNLQNALVGKLAGVQITQTNGKVEGGINIRVRGAASISAGTQPLYVLDGIPLINDNESSNGSPTNPLLTLSPNEIESIDVLKDASSAAIYGARGANGVVIITTKKGKEGKGNFSINFSQGVSEATHKKKWLNAKQYVELLQEAGRNVDDLESVEDELEYLSQGTDWRNGEIDTNWQDIALRTGYTTDADFSVSGGDEKTKYFFSGAYNNTTGIVDSNDLERITARSNVSHKVSDRFTAGMNIGFSRSVINRVQDDNSFSTPLQSVAQAPISKARLEDGSPNPNTEYVNYLLAKDNTSWKTIMRRVTGKVFGELKIVNGLKFNSDFSYDLLTQTEDYWQGKDAPFMATDGAVFATSVNTENYVFSNYFTYDKTFAEKHVLNVVAGMEFNKYNRRYQDVNSIYFPNDDFHTVDGGAEVNEGHGSETDYAFVSQFGRLNYSYAGKYLFKASVRRDGSSRFGKNERFGIFPAFSAGWVMSEESFLKDNTVLTYLKLKGSWGKLGNAEIGNFASRQLYKPNPYNLKSGLTFDQAGNNDLTWEKSTQTDFGVEVGFLNKITFEADYYQKDTDGLLFEVPLPLSSGASYINKNIGKIRSNGFEFTLNTKNIETQDFRWNTSINVTTNQSKVKSLPNDNTDIISDYTINRTGENISSFYLVEYAGVDPANGDALFVKNTKNTDGSIDKSTTNDYSEAKRIVAGNPFPTLMSGLTNTMTYKGFDFTFTFQGEWGASIYNSAGLYQSTAADYFDNQTLDQLNRWQNPGDITNVPQARYLGSNGTQESTRYLDKSDFVRLRNLTFGYSLPKETVNKAGMSSLRVYITAVNLLTFTGYEGTDPEARRDDISKTSPRVGEDFYSAPPAKTFAMGVNINF</sequence>
<evidence type="ECO:0000256" key="7">
    <source>
        <dbReference type="ARBA" id="ARBA00023237"/>
    </source>
</evidence>
<evidence type="ECO:0000256" key="2">
    <source>
        <dbReference type="ARBA" id="ARBA00022448"/>
    </source>
</evidence>
<accession>A0ABX4BSM9</accession>
<dbReference type="SUPFAM" id="SSF56935">
    <property type="entry name" value="Porins"/>
    <property type="match status" value="1"/>
</dbReference>
<evidence type="ECO:0000313" key="14">
    <source>
        <dbReference type="Proteomes" id="UP000198382"/>
    </source>
</evidence>
<evidence type="ECO:0000256" key="4">
    <source>
        <dbReference type="ARBA" id="ARBA00022692"/>
    </source>
</evidence>
<evidence type="ECO:0000256" key="6">
    <source>
        <dbReference type="ARBA" id="ARBA00023136"/>
    </source>
</evidence>
<evidence type="ECO:0000259" key="12">
    <source>
        <dbReference type="Pfam" id="PF07715"/>
    </source>
</evidence>
<keyword evidence="14" id="KW-1185">Reference proteome</keyword>
<dbReference type="InterPro" id="IPR023996">
    <property type="entry name" value="TonB-dep_OMP_SusC/RagA"/>
</dbReference>
<dbReference type="Proteomes" id="UP000198382">
    <property type="component" value="Unassembled WGS sequence"/>
</dbReference>
<dbReference type="EMBL" id="MUGV01000013">
    <property type="protein sequence ID" value="OXA80390.1"/>
    <property type="molecule type" value="Genomic_DNA"/>
</dbReference>
<dbReference type="SUPFAM" id="SSF49464">
    <property type="entry name" value="Carboxypeptidase regulatory domain-like"/>
    <property type="match status" value="1"/>
</dbReference>